<dbReference type="InterPro" id="IPR051458">
    <property type="entry name" value="Cyt/Met_Dipeptidase"/>
</dbReference>
<dbReference type="SUPFAM" id="SSF53187">
    <property type="entry name" value="Zn-dependent exopeptidases"/>
    <property type="match status" value="1"/>
</dbReference>
<dbReference type="Proteomes" id="UP000654670">
    <property type="component" value="Unassembled WGS sequence"/>
</dbReference>
<dbReference type="Pfam" id="PF01546">
    <property type="entry name" value="Peptidase_M20"/>
    <property type="match status" value="1"/>
</dbReference>
<evidence type="ECO:0000313" key="6">
    <source>
        <dbReference type="Proteomes" id="UP000654670"/>
    </source>
</evidence>
<sequence length="457" mass="51222">MINEKELLKEKAAYFAQESLETLNHYLRLPSVSAQHRAIPETVEFVAGLLETFGGKVKILDDLGGNPVIYGFFPAGSQGNQSKTLLFYNHYDVQPPDPLGEWHSKPFEPLLKDGVLYARGTADNKGSLMQRLAALKTLQEKEGLPCNVKFLIEGEEESGSAHLEPYLKKYKELFSADACIWEFGSKDNEERVQLYAGIKGSAYFELSTKSAEIDIHSSEAACIDDAAWRLVQALSSMKNQNNDILVEGFFDEIEEPNEALKKLVENLPFDQEALKNLYGLKRPLITEARGEDPRQALMFHPTMTICGMISGYTGEGSKTVLPKEASAKLDCRMVPGQTGEHLYKCIRRHLERHGFSDIEVTLINSQEAYRSDINDPFVKLVNKTAQEAYQSETVLFPTSPGTGPMYIFNKYLHLPIVSTGVGWAQSKAHAPNESIRIKDYIDGTLHMVYLLKEFAKI</sequence>
<evidence type="ECO:0000313" key="5">
    <source>
        <dbReference type="EMBL" id="GGL56758.1"/>
    </source>
</evidence>
<comment type="caution">
    <text evidence="5">The sequence shown here is derived from an EMBL/GenBank/DDBJ whole genome shotgun (WGS) entry which is preliminary data.</text>
</comment>
<dbReference type="RefSeq" id="WP_188803089.1">
    <property type="nucleotide sequence ID" value="NZ_BMOK01000008.1"/>
</dbReference>
<evidence type="ECO:0000256" key="1">
    <source>
        <dbReference type="ARBA" id="ARBA00022670"/>
    </source>
</evidence>
<gene>
    <name evidence="5" type="ORF">GCM10007968_20900</name>
</gene>
<dbReference type="GO" id="GO:0005829">
    <property type="term" value="C:cytosol"/>
    <property type="evidence" value="ECO:0007669"/>
    <property type="project" value="TreeGrafter"/>
</dbReference>
<dbReference type="Gene3D" id="3.40.630.10">
    <property type="entry name" value="Zn peptidases"/>
    <property type="match status" value="1"/>
</dbReference>
<proteinExistence type="predicted"/>
<organism evidence="5 6">
    <name type="scientific">Sporolactobacillus putidus</name>
    <dbReference type="NCBI Taxonomy" id="492735"/>
    <lineage>
        <taxon>Bacteria</taxon>
        <taxon>Bacillati</taxon>
        <taxon>Bacillota</taxon>
        <taxon>Bacilli</taxon>
        <taxon>Bacillales</taxon>
        <taxon>Sporolactobacillaceae</taxon>
        <taxon>Sporolactobacillus</taxon>
    </lineage>
</organism>
<dbReference type="GO" id="GO:0009089">
    <property type="term" value="P:lysine biosynthetic process via diaminopimelate"/>
    <property type="evidence" value="ECO:0007669"/>
    <property type="project" value="TreeGrafter"/>
</dbReference>
<dbReference type="EMBL" id="BMOK01000008">
    <property type="protein sequence ID" value="GGL56758.1"/>
    <property type="molecule type" value="Genomic_DNA"/>
</dbReference>
<name>A0A917S4C7_9BACL</name>
<dbReference type="PANTHER" id="PTHR43270">
    <property type="entry name" value="BETA-ALA-HIS DIPEPTIDASE"/>
    <property type="match status" value="1"/>
</dbReference>
<evidence type="ECO:0000256" key="2">
    <source>
        <dbReference type="ARBA" id="ARBA00022723"/>
    </source>
</evidence>
<evidence type="ECO:0000256" key="3">
    <source>
        <dbReference type="ARBA" id="ARBA00022801"/>
    </source>
</evidence>
<dbReference type="GO" id="GO:0009014">
    <property type="term" value="F:succinyl-diaminopimelate desuccinylase activity"/>
    <property type="evidence" value="ECO:0007669"/>
    <property type="project" value="TreeGrafter"/>
</dbReference>
<keyword evidence="1" id="KW-0645">Protease</keyword>
<dbReference type="AlphaFoldDB" id="A0A917S4C7"/>
<dbReference type="InterPro" id="IPR011650">
    <property type="entry name" value="Peptidase_M20_dimer"/>
</dbReference>
<dbReference type="NCBIfam" id="NF005034">
    <property type="entry name" value="PRK06446.1"/>
    <property type="match status" value="1"/>
</dbReference>
<dbReference type="PANTHER" id="PTHR43270:SF8">
    <property type="entry name" value="DI- AND TRIPEPTIDASE DUG2-RELATED"/>
    <property type="match status" value="1"/>
</dbReference>
<reference evidence="5" key="1">
    <citation type="journal article" date="2014" name="Int. J. Syst. Evol. Microbiol.">
        <title>Complete genome sequence of Corynebacterium casei LMG S-19264T (=DSM 44701T), isolated from a smear-ripened cheese.</title>
        <authorList>
            <consortium name="US DOE Joint Genome Institute (JGI-PGF)"/>
            <person name="Walter F."/>
            <person name="Albersmeier A."/>
            <person name="Kalinowski J."/>
            <person name="Ruckert C."/>
        </authorList>
    </citation>
    <scope>NUCLEOTIDE SEQUENCE</scope>
    <source>
        <strain evidence="5">JCM 15325</strain>
    </source>
</reference>
<dbReference type="GO" id="GO:0046872">
    <property type="term" value="F:metal ion binding"/>
    <property type="evidence" value="ECO:0007669"/>
    <property type="project" value="UniProtKB-KW"/>
</dbReference>
<dbReference type="Pfam" id="PF07687">
    <property type="entry name" value="M20_dimer"/>
    <property type="match status" value="1"/>
</dbReference>
<dbReference type="Gene3D" id="3.30.70.360">
    <property type="match status" value="1"/>
</dbReference>
<dbReference type="GO" id="GO:0006508">
    <property type="term" value="P:proteolysis"/>
    <property type="evidence" value="ECO:0007669"/>
    <property type="project" value="UniProtKB-KW"/>
</dbReference>
<protein>
    <submittedName>
        <fullName evidence="5">Acetylornithine deacetylase</fullName>
    </submittedName>
</protein>
<keyword evidence="2" id="KW-0479">Metal-binding</keyword>
<keyword evidence="6" id="KW-1185">Reference proteome</keyword>
<keyword evidence="3" id="KW-0378">Hydrolase</keyword>
<reference evidence="5" key="2">
    <citation type="submission" date="2020-09" db="EMBL/GenBank/DDBJ databases">
        <authorList>
            <person name="Sun Q."/>
            <person name="Ohkuma M."/>
        </authorList>
    </citation>
    <scope>NUCLEOTIDE SEQUENCE</scope>
    <source>
        <strain evidence="5">JCM 15325</strain>
    </source>
</reference>
<dbReference type="GO" id="GO:0008233">
    <property type="term" value="F:peptidase activity"/>
    <property type="evidence" value="ECO:0007669"/>
    <property type="project" value="UniProtKB-KW"/>
</dbReference>
<accession>A0A917S4C7</accession>
<feature type="domain" description="Peptidase M20 dimerisation" evidence="4">
    <location>
        <begin position="197"/>
        <end position="354"/>
    </location>
</feature>
<dbReference type="InterPro" id="IPR002933">
    <property type="entry name" value="Peptidase_M20"/>
</dbReference>
<evidence type="ECO:0000259" key="4">
    <source>
        <dbReference type="Pfam" id="PF07687"/>
    </source>
</evidence>